<evidence type="ECO:0000259" key="1">
    <source>
        <dbReference type="Pfam" id="PF19335"/>
    </source>
</evidence>
<organism evidence="2 3">
    <name type="scientific">Aquirufa nivalisilvae</name>
    <dbReference type="NCBI Taxonomy" id="2516557"/>
    <lineage>
        <taxon>Bacteria</taxon>
        <taxon>Pseudomonadati</taxon>
        <taxon>Bacteroidota</taxon>
        <taxon>Cytophagia</taxon>
        <taxon>Cytophagales</taxon>
        <taxon>Flectobacillaceae</taxon>
        <taxon>Aquirufa</taxon>
    </lineage>
</organism>
<dbReference type="OrthoDB" id="1523860at2"/>
<dbReference type="GO" id="GO:0046872">
    <property type="term" value="F:metal ion binding"/>
    <property type="evidence" value="ECO:0007669"/>
    <property type="project" value="InterPro"/>
</dbReference>
<keyword evidence="3" id="KW-1185">Reference proteome</keyword>
<dbReference type="Proteomes" id="UP000245468">
    <property type="component" value="Chromosome"/>
</dbReference>
<dbReference type="InterPro" id="IPR045800">
    <property type="entry name" value="HMBD"/>
</dbReference>
<dbReference type="Pfam" id="PF19335">
    <property type="entry name" value="HMBD"/>
    <property type="match status" value="1"/>
</dbReference>
<dbReference type="KEGG" id="psez:HME7025_01024"/>
<dbReference type="RefSeq" id="WP_109322608.1">
    <property type="nucleotide sequence ID" value="NZ_CP029346.1"/>
</dbReference>
<accession>A0A2S2DU19</accession>
<reference evidence="3" key="1">
    <citation type="submission" date="2018-05" db="EMBL/GenBank/DDBJ databases">
        <title>Pseudarcicella sp. HME7025 Genome sequencing and assembly.</title>
        <authorList>
            <person name="Kim H."/>
            <person name="Kang H."/>
            <person name="Joh K."/>
        </authorList>
    </citation>
    <scope>NUCLEOTIDE SEQUENCE [LARGE SCALE GENOMIC DNA]</scope>
    <source>
        <strain evidence="3">HME7025</strain>
    </source>
</reference>
<feature type="domain" description="Heavy metal binding" evidence="1">
    <location>
        <begin position="39"/>
        <end position="66"/>
    </location>
</feature>
<protein>
    <recommendedName>
        <fullName evidence="1">Heavy metal binding domain-containing protein</fullName>
    </recommendedName>
</protein>
<name>A0A2S2DU19_9BACT</name>
<evidence type="ECO:0000313" key="2">
    <source>
        <dbReference type="EMBL" id="AWL08888.1"/>
    </source>
</evidence>
<evidence type="ECO:0000313" key="3">
    <source>
        <dbReference type="Proteomes" id="UP000245468"/>
    </source>
</evidence>
<sequence length="72" mass="7945">MKNVIMMAGLMLGTYGLMAQEKQEHKHDTSKAGADKKEVYQCPMKCEGNKTYAKKGKCPACTMEMKAVKKAA</sequence>
<gene>
    <name evidence="2" type="ORF">HME7025_01024</name>
</gene>
<dbReference type="EMBL" id="CP029346">
    <property type="protein sequence ID" value="AWL08888.1"/>
    <property type="molecule type" value="Genomic_DNA"/>
</dbReference>
<proteinExistence type="predicted"/>
<dbReference type="AlphaFoldDB" id="A0A2S2DU19"/>